<keyword evidence="4" id="KW-0328">Glycosyltransferase</keyword>
<dbReference type="EMBL" id="VWLX01000012">
    <property type="protein sequence ID" value="KAA3803037.1"/>
    <property type="molecule type" value="Genomic_DNA"/>
</dbReference>
<gene>
    <name evidence="5" type="ORF">DWX70_20970</name>
    <name evidence="3" type="ORF">F3F51_17235</name>
    <name evidence="4" type="ORF">PO240_14210</name>
</gene>
<keyword evidence="1 5" id="KW-0808">Transferase</keyword>
<evidence type="ECO:0000313" key="4">
    <source>
        <dbReference type="EMBL" id="MDC2409030.1"/>
    </source>
</evidence>
<evidence type="ECO:0000256" key="1">
    <source>
        <dbReference type="ARBA" id="ARBA00022679"/>
    </source>
</evidence>
<dbReference type="EMBL" id="QRVZ01000022">
    <property type="protein sequence ID" value="RGS80636.1"/>
    <property type="molecule type" value="Genomic_DNA"/>
</dbReference>
<dbReference type="PANTHER" id="PTHR46401">
    <property type="entry name" value="GLYCOSYLTRANSFERASE WBBK-RELATED"/>
    <property type="match status" value="1"/>
</dbReference>
<evidence type="ECO:0000313" key="3">
    <source>
        <dbReference type="EMBL" id="KAA3803037.1"/>
    </source>
</evidence>
<proteinExistence type="predicted"/>
<dbReference type="KEGG" id="boa:Bovatus_04903"/>
<feature type="domain" description="Glycosyl transferase family 1" evidence="2">
    <location>
        <begin position="190"/>
        <end position="350"/>
    </location>
</feature>
<dbReference type="GO" id="GO:0009103">
    <property type="term" value="P:lipopolysaccharide biosynthetic process"/>
    <property type="evidence" value="ECO:0007669"/>
    <property type="project" value="TreeGrafter"/>
</dbReference>
<reference evidence="5 6" key="1">
    <citation type="submission" date="2018-08" db="EMBL/GenBank/DDBJ databases">
        <title>A genome reference for cultivated species of the human gut microbiota.</title>
        <authorList>
            <person name="Zou Y."/>
            <person name="Xue W."/>
            <person name="Luo G."/>
        </authorList>
    </citation>
    <scope>NUCLEOTIDE SEQUENCE [LARGE SCALE GENOMIC DNA]</scope>
    <source>
        <strain evidence="5 6">AF20-9LB</strain>
    </source>
</reference>
<comment type="caution">
    <text evidence="5">The sequence shown here is derived from an EMBL/GenBank/DDBJ whole genome shotgun (WGS) entry which is preliminary data.</text>
</comment>
<organism evidence="5 6">
    <name type="scientific">Bacteroides ovatus</name>
    <dbReference type="NCBI Taxonomy" id="28116"/>
    <lineage>
        <taxon>Bacteria</taxon>
        <taxon>Pseudomonadati</taxon>
        <taxon>Bacteroidota</taxon>
        <taxon>Bacteroidia</taxon>
        <taxon>Bacteroidales</taxon>
        <taxon>Bacteroidaceae</taxon>
        <taxon>Bacteroides</taxon>
    </lineage>
</organism>
<dbReference type="RefSeq" id="WP_004302230.1">
    <property type="nucleotide sequence ID" value="NZ_BAABYJ010000001.1"/>
</dbReference>
<dbReference type="GO" id="GO:0016757">
    <property type="term" value="F:glycosyltransferase activity"/>
    <property type="evidence" value="ECO:0007669"/>
    <property type="project" value="UniProtKB-KW"/>
</dbReference>
<dbReference type="EC" id="2.4.-.-" evidence="4"/>
<dbReference type="GeneID" id="29455049"/>
<dbReference type="AlphaFoldDB" id="A0A395VRB8"/>
<protein>
    <submittedName>
        <fullName evidence="4 5">Glycosyltransferase</fullName>
        <ecNumber evidence="4">2.4.-.-</ecNumber>
    </submittedName>
</protein>
<reference evidence="3 7" key="2">
    <citation type="journal article" date="2019" name="Nat. Med.">
        <title>A library of human gut bacterial isolates paired with longitudinal multiomics data enables mechanistic microbiome research.</title>
        <authorList>
            <person name="Poyet M."/>
            <person name="Groussin M."/>
            <person name="Gibbons S.M."/>
            <person name="Avila-Pacheco J."/>
            <person name="Jiang X."/>
            <person name="Kearney S.M."/>
            <person name="Perrotta A.R."/>
            <person name="Berdy B."/>
            <person name="Zhao S."/>
            <person name="Lieberman T.D."/>
            <person name="Swanson P.K."/>
            <person name="Smith M."/>
            <person name="Roesemann S."/>
            <person name="Alexander J.E."/>
            <person name="Rich S.A."/>
            <person name="Livny J."/>
            <person name="Vlamakis H."/>
            <person name="Clish C."/>
            <person name="Bullock K."/>
            <person name="Deik A."/>
            <person name="Scott J."/>
            <person name="Pierce K.A."/>
            <person name="Xavier R.J."/>
            <person name="Alm E.J."/>
        </authorList>
    </citation>
    <scope>NUCLEOTIDE SEQUENCE [LARGE SCALE GENOMIC DNA]</scope>
    <source>
        <strain evidence="3 7">BIOML-A183</strain>
    </source>
</reference>
<accession>A0A395VRB8</accession>
<evidence type="ECO:0000313" key="6">
    <source>
        <dbReference type="Proteomes" id="UP000266492"/>
    </source>
</evidence>
<sequence>MNVLFVEESLDPSLGGIERVTYCLSKYLTKRGIGCYFIYYQNDYPKIEKQYKLKVDLKRQGCKEFKIEVLSFVEKNEIDVVINQDQYHWRLEMIYRELINIGSCKIINCFHLSPDYFKYNKLTIKGKLKNVVYKLFTGYTPDVYVRKKNYELCDRFVLLSQNFMNDFINLYGVTDTHKLISISNPLSFDESLDINVISQKKKQVLIISRLQESHKNICSALRIWKRIEDYQIFDWKLVLAGYGRDEKLILDYMSQLELKNVCYVGRSKNPQKLYQESKIFMMTSNFEGFGMTLTEALQNACVPFVFNTFSSLHDIIESDYNGFIIPAKDEILYATKMIEFMQGKNQDKYAVQALESSRKFSIENIGLQWIHLLNELVGYK</sequence>
<evidence type="ECO:0000259" key="2">
    <source>
        <dbReference type="Pfam" id="PF00534"/>
    </source>
</evidence>
<dbReference type="Pfam" id="PF00534">
    <property type="entry name" value="Glycos_transf_1"/>
    <property type="match status" value="1"/>
</dbReference>
<dbReference type="Gene3D" id="3.40.50.2000">
    <property type="entry name" value="Glycogen Phosphorylase B"/>
    <property type="match status" value="2"/>
</dbReference>
<evidence type="ECO:0000313" key="7">
    <source>
        <dbReference type="Proteomes" id="UP000460135"/>
    </source>
</evidence>
<dbReference type="PANTHER" id="PTHR46401:SF2">
    <property type="entry name" value="GLYCOSYLTRANSFERASE WBBK-RELATED"/>
    <property type="match status" value="1"/>
</dbReference>
<dbReference type="Proteomes" id="UP000460135">
    <property type="component" value="Unassembled WGS sequence"/>
</dbReference>
<name>A0A395VRB8_BACOV</name>
<dbReference type="Proteomes" id="UP001214017">
    <property type="component" value="Unassembled WGS sequence"/>
</dbReference>
<evidence type="ECO:0000313" key="5">
    <source>
        <dbReference type="EMBL" id="RGS80636.1"/>
    </source>
</evidence>
<dbReference type="SUPFAM" id="SSF53756">
    <property type="entry name" value="UDP-Glycosyltransferase/glycogen phosphorylase"/>
    <property type="match status" value="1"/>
</dbReference>
<dbReference type="Proteomes" id="UP000266492">
    <property type="component" value="Unassembled WGS sequence"/>
</dbReference>
<dbReference type="EMBL" id="JAQNWR010000009">
    <property type="protein sequence ID" value="MDC2409030.1"/>
    <property type="molecule type" value="Genomic_DNA"/>
</dbReference>
<reference evidence="4" key="3">
    <citation type="submission" date="2022-10" db="EMBL/GenBank/DDBJ databases">
        <title>Human gut microbiome strain richness.</title>
        <authorList>
            <person name="Chen-Liaw A."/>
        </authorList>
    </citation>
    <scope>NUCLEOTIDE SEQUENCE</scope>
    <source>
        <strain evidence="4">F7_m1001271B151109d0_201107</strain>
    </source>
</reference>
<dbReference type="InterPro" id="IPR001296">
    <property type="entry name" value="Glyco_trans_1"/>
</dbReference>